<accession>A0AA41RPN3</accession>
<dbReference type="InterPro" id="IPR050275">
    <property type="entry name" value="PGM_Phosphatase"/>
</dbReference>
<dbReference type="PANTHER" id="PTHR48100">
    <property type="entry name" value="BROAD-SPECIFICITY PHOSPHATASE YOR283W-RELATED"/>
    <property type="match status" value="1"/>
</dbReference>
<dbReference type="AlphaFoldDB" id="A0AA41RPN3"/>
<comment type="similarity">
    <text evidence="1">Belongs to the phosphoglycerate mutase family.</text>
</comment>
<evidence type="ECO:0000313" key="3">
    <source>
        <dbReference type="Proteomes" id="UP001177140"/>
    </source>
</evidence>
<dbReference type="GO" id="GO:0005737">
    <property type="term" value="C:cytoplasm"/>
    <property type="evidence" value="ECO:0007669"/>
    <property type="project" value="TreeGrafter"/>
</dbReference>
<reference evidence="2" key="1">
    <citation type="submission" date="2022-03" db="EMBL/GenBank/DDBJ databases">
        <title>A functionally conserved STORR gene fusion in Papaver species that diverged 16.8 million years ago.</title>
        <authorList>
            <person name="Catania T."/>
        </authorList>
    </citation>
    <scope>NUCLEOTIDE SEQUENCE</scope>
    <source>
        <strain evidence="2">S-191538</strain>
    </source>
</reference>
<dbReference type="Proteomes" id="UP001177140">
    <property type="component" value="Unassembled WGS sequence"/>
</dbReference>
<sequence>MDGSGNTTLFPLCRTKTLHLVRHAHGVHQLEVEDRDALKSVELFDAQLSPQGWQQVDNLNKHINESGLAKKVELVIVSPLLRTMQTAVGAFGDAGDCADGTDVTPLIVANAVNSNHSAISRLNTPPFLAVELCREKLGVYHCNRRRATSEYRTIFPAVDFSMAKNEEDILWKADVREADESLAIRGMQFIECTREELEQLLIGHFSSISSTQHPRSNYAFIQHIPSCISEEDNAALTSTSRVHLRTQLLYSNG</sequence>
<protein>
    <recommendedName>
        <fullName evidence="4">Phosphoglycerate mutase-like protein 1</fullName>
    </recommendedName>
</protein>
<evidence type="ECO:0008006" key="4">
    <source>
        <dbReference type="Google" id="ProtNLM"/>
    </source>
</evidence>
<dbReference type="GO" id="GO:0016791">
    <property type="term" value="F:phosphatase activity"/>
    <property type="evidence" value="ECO:0007669"/>
    <property type="project" value="TreeGrafter"/>
</dbReference>
<gene>
    <name evidence="2" type="ORF">MKW94_015320</name>
</gene>
<dbReference type="PANTHER" id="PTHR48100:SF1">
    <property type="entry name" value="HISTIDINE PHOSPHATASE FAMILY PROTEIN-RELATED"/>
    <property type="match status" value="1"/>
</dbReference>
<dbReference type="CDD" id="cd07067">
    <property type="entry name" value="HP_PGM_like"/>
    <property type="match status" value="1"/>
</dbReference>
<evidence type="ECO:0000256" key="1">
    <source>
        <dbReference type="ARBA" id="ARBA00038362"/>
    </source>
</evidence>
<keyword evidence="3" id="KW-1185">Reference proteome</keyword>
<dbReference type="InterPro" id="IPR029033">
    <property type="entry name" value="His_PPase_superfam"/>
</dbReference>
<organism evidence="2 3">
    <name type="scientific">Papaver nudicaule</name>
    <name type="common">Iceland poppy</name>
    <dbReference type="NCBI Taxonomy" id="74823"/>
    <lineage>
        <taxon>Eukaryota</taxon>
        <taxon>Viridiplantae</taxon>
        <taxon>Streptophyta</taxon>
        <taxon>Embryophyta</taxon>
        <taxon>Tracheophyta</taxon>
        <taxon>Spermatophyta</taxon>
        <taxon>Magnoliopsida</taxon>
        <taxon>Ranunculales</taxon>
        <taxon>Papaveraceae</taxon>
        <taxon>Papaveroideae</taxon>
        <taxon>Papaver</taxon>
    </lineage>
</organism>
<dbReference type="SUPFAM" id="SSF53254">
    <property type="entry name" value="Phosphoglycerate mutase-like"/>
    <property type="match status" value="1"/>
</dbReference>
<dbReference type="Gene3D" id="3.40.50.1240">
    <property type="entry name" value="Phosphoglycerate mutase-like"/>
    <property type="match status" value="1"/>
</dbReference>
<evidence type="ECO:0000313" key="2">
    <source>
        <dbReference type="EMBL" id="MCL7021431.1"/>
    </source>
</evidence>
<dbReference type="EMBL" id="JAJJMA010000560">
    <property type="protein sequence ID" value="MCL7021431.1"/>
    <property type="molecule type" value="Genomic_DNA"/>
</dbReference>
<name>A0AA41RPN3_PAPNU</name>
<dbReference type="InterPro" id="IPR013078">
    <property type="entry name" value="His_Pase_superF_clade-1"/>
</dbReference>
<comment type="caution">
    <text evidence="2">The sequence shown here is derived from an EMBL/GenBank/DDBJ whole genome shotgun (WGS) entry which is preliminary data.</text>
</comment>
<dbReference type="SMART" id="SM00855">
    <property type="entry name" value="PGAM"/>
    <property type="match status" value="1"/>
</dbReference>
<proteinExistence type="inferred from homology"/>